<dbReference type="SUPFAM" id="SSF51197">
    <property type="entry name" value="Clavaminate synthase-like"/>
    <property type="match status" value="1"/>
</dbReference>
<dbReference type="EMBL" id="AWGH01000005">
    <property type="protein sequence ID" value="ODO03354.1"/>
    <property type="molecule type" value="Genomic_DNA"/>
</dbReference>
<gene>
    <name evidence="3" type="ORF">L198_02200</name>
</gene>
<evidence type="ECO:0000313" key="4">
    <source>
        <dbReference type="Proteomes" id="UP000094819"/>
    </source>
</evidence>
<dbReference type="GO" id="GO:0016491">
    <property type="term" value="F:oxidoreductase activity"/>
    <property type="evidence" value="ECO:0007669"/>
    <property type="project" value="UniProtKB-KW"/>
</dbReference>
<dbReference type="InterPro" id="IPR005123">
    <property type="entry name" value="Oxoglu/Fe-dep_dioxygenase_dom"/>
</dbReference>
<dbReference type="InterPro" id="IPR050231">
    <property type="entry name" value="Iron_ascorbate_oxido_reductase"/>
</dbReference>
<evidence type="ECO:0000259" key="2">
    <source>
        <dbReference type="PROSITE" id="PS51471"/>
    </source>
</evidence>
<keyword evidence="1" id="KW-0408">Iron</keyword>
<comment type="similarity">
    <text evidence="1">Belongs to the iron/ascorbate-dependent oxidoreductase family.</text>
</comment>
<dbReference type="InterPro" id="IPR027443">
    <property type="entry name" value="IPNS-like_sf"/>
</dbReference>
<proteinExistence type="inferred from homology"/>
<reference evidence="3 4" key="1">
    <citation type="submission" date="2016-06" db="EMBL/GenBank/DDBJ databases">
        <title>Evolution of pathogenesis and genome organization in the Tremellales.</title>
        <authorList>
            <person name="Cuomo C."/>
            <person name="Litvintseva A."/>
            <person name="Heitman J."/>
            <person name="Chen Y."/>
            <person name="Sun S."/>
            <person name="Springer D."/>
            <person name="Dromer F."/>
            <person name="Young S."/>
            <person name="Zeng Q."/>
            <person name="Chapman S."/>
            <person name="Gujja S."/>
            <person name="Saif S."/>
            <person name="Birren B."/>
        </authorList>
    </citation>
    <scope>NUCLEOTIDE SEQUENCE [LARGE SCALE GENOMIC DNA]</scope>
    <source>
        <strain evidence="3 4">CBS 7118</strain>
    </source>
</reference>
<dbReference type="Gene3D" id="2.60.120.330">
    <property type="entry name" value="B-lactam Antibiotic, Isopenicillin N Synthase, Chain"/>
    <property type="match status" value="1"/>
</dbReference>
<evidence type="ECO:0000256" key="1">
    <source>
        <dbReference type="RuleBase" id="RU003682"/>
    </source>
</evidence>
<dbReference type="InterPro" id="IPR044861">
    <property type="entry name" value="IPNS-like_FE2OG_OXY"/>
</dbReference>
<dbReference type="PANTHER" id="PTHR47990">
    <property type="entry name" value="2-OXOGLUTARATE (2OG) AND FE(II)-DEPENDENT OXYGENASE SUPERFAMILY PROTEIN-RELATED"/>
    <property type="match status" value="1"/>
</dbReference>
<keyword evidence="1" id="KW-0479">Metal-binding</keyword>
<organism evidence="3 4">
    <name type="scientific">Cryptococcus wingfieldii CBS 7118</name>
    <dbReference type="NCBI Taxonomy" id="1295528"/>
    <lineage>
        <taxon>Eukaryota</taxon>
        <taxon>Fungi</taxon>
        <taxon>Dikarya</taxon>
        <taxon>Basidiomycota</taxon>
        <taxon>Agaricomycotina</taxon>
        <taxon>Tremellomycetes</taxon>
        <taxon>Tremellales</taxon>
        <taxon>Cryptococcaceae</taxon>
        <taxon>Cryptococcus</taxon>
    </lineage>
</organism>
<dbReference type="OrthoDB" id="288590at2759"/>
<dbReference type="AlphaFoldDB" id="A0A1E3JR63"/>
<sequence>MSPLSPALPIIDPAPYLSTSSGPAQVSAKAATAKAIHEACRDIGFFYIRVPDDFLSDHETKEVLELGREFFHRPEEEKMRIRLEESDNVRGYQKLHQNVTQGKADHHEGLDLYAPSPYPATSSNNGLALRPLEGPNQWPTNPPSFKPRMEEWIDKMKVLGLAVMHAMADGLDMDEAEWKELEGCVDDSFWVMRVIGYPPLPQGMDGISCGEHKDYGCLTLLHADPIPDSLQVLSKSGEWISANPLPGCLVVNIGEMWQIWTGGLYPATLHRVVHKSPTYRVSVPFFFEPNFDCRVKFLEAAKIKIAKEGREAEPVEEVVYGDFLLGKVSGNFKY</sequence>
<evidence type="ECO:0000313" key="3">
    <source>
        <dbReference type="EMBL" id="ODO03354.1"/>
    </source>
</evidence>
<dbReference type="GO" id="GO:0046872">
    <property type="term" value="F:metal ion binding"/>
    <property type="evidence" value="ECO:0007669"/>
    <property type="project" value="UniProtKB-KW"/>
</dbReference>
<feature type="domain" description="Fe2OG dioxygenase" evidence="2">
    <location>
        <begin position="188"/>
        <end position="289"/>
    </location>
</feature>
<dbReference type="Proteomes" id="UP000094819">
    <property type="component" value="Unassembled WGS sequence"/>
</dbReference>
<protein>
    <recommendedName>
        <fullName evidence="2">Fe2OG dioxygenase domain-containing protein</fullName>
    </recommendedName>
</protein>
<keyword evidence="4" id="KW-1185">Reference proteome</keyword>
<accession>A0A1E3JR63</accession>
<dbReference type="GeneID" id="30191413"/>
<comment type="caution">
    <text evidence="3">The sequence shown here is derived from an EMBL/GenBank/DDBJ whole genome shotgun (WGS) entry which is preliminary data.</text>
</comment>
<dbReference type="InterPro" id="IPR026992">
    <property type="entry name" value="DIOX_N"/>
</dbReference>
<dbReference type="Pfam" id="PF03171">
    <property type="entry name" value="2OG-FeII_Oxy"/>
    <property type="match status" value="1"/>
</dbReference>
<dbReference type="PROSITE" id="PS51471">
    <property type="entry name" value="FE2OG_OXY"/>
    <property type="match status" value="1"/>
</dbReference>
<name>A0A1E3JR63_9TREE</name>
<keyword evidence="1" id="KW-0560">Oxidoreductase</keyword>
<dbReference type="Pfam" id="PF14226">
    <property type="entry name" value="DIOX_N"/>
    <property type="match status" value="1"/>
</dbReference>
<dbReference type="RefSeq" id="XP_019033405.1">
    <property type="nucleotide sequence ID" value="XM_019174353.1"/>
</dbReference>